<name>A0A411LN03_SPHPI</name>
<feature type="domain" description="EAL" evidence="2">
    <location>
        <begin position="304"/>
        <end position="548"/>
    </location>
</feature>
<feature type="transmembrane region" description="Helical" evidence="1">
    <location>
        <begin position="54"/>
        <end position="76"/>
    </location>
</feature>
<dbReference type="InterPro" id="IPR035919">
    <property type="entry name" value="EAL_sf"/>
</dbReference>
<dbReference type="InterPro" id="IPR052155">
    <property type="entry name" value="Biofilm_reg_signaling"/>
</dbReference>
<keyword evidence="1" id="KW-0472">Membrane</keyword>
<dbReference type="Gene3D" id="3.20.20.450">
    <property type="entry name" value="EAL domain"/>
    <property type="match status" value="1"/>
</dbReference>
<dbReference type="CDD" id="cd01948">
    <property type="entry name" value="EAL"/>
    <property type="match status" value="1"/>
</dbReference>
<dbReference type="InterPro" id="IPR001633">
    <property type="entry name" value="EAL_dom"/>
</dbReference>
<dbReference type="SUPFAM" id="SSF158472">
    <property type="entry name" value="HAMP domain-like"/>
    <property type="match status" value="1"/>
</dbReference>
<dbReference type="RefSeq" id="WP_007404572.1">
    <property type="nucleotide sequence ID" value="NZ_AP023323.1"/>
</dbReference>
<dbReference type="SUPFAM" id="SSF141868">
    <property type="entry name" value="EAL domain-like"/>
    <property type="match status" value="1"/>
</dbReference>
<accession>A0A411LN03</accession>
<reference evidence="5 7" key="1">
    <citation type="submission" date="2020-05" db="EMBL/GenBank/DDBJ databases">
        <title>Draft Genome Sequences of Sphingomonas sp. Isolated from the International Space Station.</title>
        <authorList>
            <person name="Bijlani S."/>
            <person name="Singh N.K."/>
            <person name="Mason C.E."/>
            <person name="Wang C.C."/>
            <person name="Venkateswaran K."/>
        </authorList>
    </citation>
    <scope>NUCLEOTIDE SEQUENCE [LARGE SCALE GENOMIC DNA]</scope>
    <source>
        <strain evidence="5 7">FKI-L5-BR-P1</strain>
    </source>
</reference>
<dbReference type="Proteomes" id="UP000594836">
    <property type="component" value="Chromosome"/>
</dbReference>
<reference evidence="6 8" key="2">
    <citation type="submission" date="2020-12" db="EMBL/GenBank/DDBJ databases">
        <title>FDA dAtabase for Regulatory Grade micrObial Sequences (FDA-ARGOS): Supporting development and validation of Infectious Disease Dx tests.</title>
        <authorList>
            <person name="Sproer C."/>
            <person name="Gronow S."/>
            <person name="Severitt S."/>
            <person name="Schroder I."/>
            <person name="Tallon L."/>
            <person name="Sadzewicz L."/>
            <person name="Zhao X."/>
            <person name="Boylan J."/>
            <person name="Ott S."/>
            <person name="Bowen H."/>
            <person name="Vavikolanu K."/>
            <person name="Mehta A."/>
            <person name="Aluvathingal J."/>
            <person name="Nadendla S."/>
            <person name="Lowell S."/>
            <person name="Myers T."/>
            <person name="Yan Y."/>
            <person name="Sichtig H."/>
        </authorList>
    </citation>
    <scope>NUCLEOTIDE SEQUENCE [LARGE SCALE GENOMIC DNA]</scope>
    <source>
        <strain evidence="6 8">FDAARGOS_881</strain>
    </source>
</reference>
<dbReference type="GO" id="GO:0007165">
    <property type="term" value="P:signal transduction"/>
    <property type="evidence" value="ECO:0007669"/>
    <property type="project" value="InterPro"/>
</dbReference>
<dbReference type="Proteomes" id="UP000550136">
    <property type="component" value="Unassembled WGS sequence"/>
</dbReference>
<dbReference type="InterPro" id="IPR029787">
    <property type="entry name" value="Nucleotide_cyclase"/>
</dbReference>
<dbReference type="SUPFAM" id="SSF55073">
    <property type="entry name" value="Nucleotide cyclase"/>
    <property type="match status" value="1"/>
</dbReference>
<dbReference type="AlphaFoldDB" id="A0A411LN03"/>
<dbReference type="EMBL" id="CP065713">
    <property type="protein sequence ID" value="QPT10358.1"/>
    <property type="molecule type" value="Genomic_DNA"/>
</dbReference>
<dbReference type="PROSITE" id="PS50887">
    <property type="entry name" value="GGDEF"/>
    <property type="match status" value="1"/>
</dbReference>
<feature type="domain" description="HAMP" evidence="3">
    <location>
        <begin position="78"/>
        <end position="131"/>
    </location>
</feature>
<dbReference type="Pfam" id="PF00672">
    <property type="entry name" value="HAMP"/>
    <property type="match status" value="1"/>
</dbReference>
<dbReference type="SMART" id="SM00267">
    <property type="entry name" value="GGDEF"/>
    <property type="match status" value="1"/>
</dbReference>
<evidence type="ECO:0000259" key="3">
    <source>
        <dbReference type="PROSITE" id="PS50885"/>
    </source>
</evidence>
<dbReference type="GeneID" id="78528469"/>
<dbReference type="InterPro" id="IPR003660">
    <property type="entry name" value="HAMP_dom"/>
</dbReference>
<evidence type="ECO:0000313" key="8">
    <source>
        <dbReference type="Proteomes" id="UP000594836"/>
    </source>
</evidence>
<evidence type="ECO:0000259" key="2">
    <source>
        <dbReference type="PROSITE" id="PS50883"/>
    </source>
</evidence>
<gene>
    <name evidence="5" type="ORF">HKX06_13850</name>
    <name evidence="6" type="ORF">I6G38_09270</name>
</gene>
<dbReference type="Pfam" id="PF00563">
    <property type="entry name" value="EAL"/>
    <property type="match status" value="1"/>
</dbReference>
<dbReference type="PANTHER" id="PTHR44757">
    <property type="entry name" value="DIGUANYLATE CYCLASE DGCP"/>
    <property type="match status" value="1"/>
</dbReference>
<evidence type="ECO:0000259" key="4">
    <source>
        <dbReference type="PROSITE" id="PS50887"/>
    </source>
</evidence>
<dbReference type="CDD" id="cd01949">
    <property type="entry name" value="GGDEF"/>
    <property type="match status" value="1"/>
</dbReference>
<evidence type="ECO:0000313" key="5">
    <source>
        <dbReference type="EMBL" id="NNG58449.1"/>
    </source>
</evidence>
<dbReference type="InterPro" id="IPR043128">
    <property type="entry name" value="Rev_trsase/Diguanyl_cyclase"/>
</dbReference>
<dbReference type="SMART" id="SM00304">
    <property type="entry name" value="HAMP"/>
    <property type="match status" value="1"/>
</dbReference>
<dbReference type="Gene3D" id="3.30.70.270">
    <property type="match status" value="1"/>
</dbReference>
<protein>
    <submittedName>
        <fullName evidence="5">EAL domain-containing protein</fullName>
    </submittedName>
</protein>
<sequence>MADARHGAASVKRRMPAFVASLHSLEQARQNSHERLNRELAARGVQVEQLARHALIQVALAGLLILLFVTLLIVWLRKRIMRPLLDIVAAIRTMNEGHPLAPLPMAADRDEIGELARGLDTLSRASAERERIQRQVEYLAHHDPLTGLVNRVVFAERLATLLLAGQRIALLAIDLDGFKGVNDTLGHATGDKMLIRTAALLVAAVGAEDVVARIGGDEFAILHRLSAEEEDASALVDRIFTIAAADCAVPAIRLSIGIALSQRHAQEGDELHACADIALYRAKADGRNRARLYDAAMDEERRQRRWLAHELRHAAPRGELYLAFQPIADCATRRIIGQEALARWTHPALGPVSPDIFISIAEENGLIAEIGQHLLVEALTVARSWSSEWMLAINLSPVQLRDPVMAKQMLATIAARGFDPNRLEVEVTEGVLIDERETATANLRALRAAGVRIVMDDFGTGYASLSSLQQFPFDKIKIDRSFVAGMNAHGPALSIVRASIGLGRSLNIPIVAEGVETEQQYAALDALGCQQIQGYLIGRPTSYQAKAA</sequence>
<dbReference type="PROSITE" id="PS50885">
    <property type="entry name" value="HAMP"/>
    <property type="match status" value="1"/>
</dbReference>
<dbReference type="PROSITE" id="PS50883">
    <property type="entry name" value="EAL"/>
    <property type="match status" value="1"/>
</dbReference>
<keyword evidence="1" id="KW-0812">Transmembrane</keyword>
<dbReference type="SMART" id="SM00052">
    <property type="entry name" value="EAL"/>
    <property type="match status" value="1"/>
</dbReference>
<dbReference type="InterPro" id="IPR000160">
    <property type="entry name" value="GGDEF_dom"/>
</dbReference>
<dbReference type="GO" id="GO:0016020">
    <property type="term" value="C:membrane"/>
    <property type="evidence" value="ECO:0007669"/>
    <property type="project" value="InterPro"/>
</dbReference>
<evidence type="ECO:0000313" key="6">
    <source>
        <dbReference type="EMBL" id="QPT10358.1"/>
    </source>
</evidence>
<dbReference type="OrthoDB" id="9814202at2"/>
<organism evidence="5 7">
    <name type="scientific">Sphingomonas paucimobilis</name>
    <name type="common">Pseudomonas paucimobilis</name>
    <dbReference type="NCBI Taxonomy" id="13689"/>
    <lineage>
        <taxon>Bacteria</taxon>
        <taxon>Pseudomonadati</taxon>
        <taxon>Pseudomonadota</taxon>
        <taxon>Alphaproteobacteria</taxon>
        <taxon>Sphingomonadales</taxon>
        <taxon>Sphingomonadaceae</taxon>
        <taxon>Sphingomonas</taxon>
    </lineage>
</organism>
<keyword evidence="1" id="KW-1133">Transmembrane helix</keyword>
<feature type="domain" description="GGDEF" evidence="4">
    <location>
        <begin position="166"/>
        <end position="295"/>
    </location>
</feature>
<dbReference type="Pfam" id="PF00990">
    <property type="entry name" value="GGDEF"/>
    <property type="match status" value="1"/>
</dbReference>
<dbReference type="NCBIfam" id="TIGR00254">
    <property type="entry name" value="GGDEF"/>
    <property type="match status" value="1"/>
</dbReference>
<evidence type="ECO:0000313" key="7">
    <source>
        <dbReference type="Proteomes" id="UP000550136"/>
    </source>
</evidence>
<dbReference type="Gene3D" id="6.10.340.10">
    <property type="match status" value="1"/>
</dbReference>
<dbReference type="PANTHER" id="PTHR44757:SF2">
    <property type="entry name" value="BIOFILM ARCHITECTURE MAINTENANCE PROTEIN MBAA"/>
    <property type="match status" value="1"/>
</dbReference>
<proteinExistence type="predicted"/>
<evidence type="ECO:0000256" key="1">
    <source>
        <dbReference type="SAM" id="Phobius"/>
    </source>
</evidence>
<dbReference type="EMBL" id="JABEOU010000035">
    <property type="protein sequence ID" value="NNG58449.1"/>
    <property type="molecule type" value="Genomic_DNA"/>
</dbReference>